<evidence type="ECO:0000256" key="2">
    <source>
        <dbReference type="ARBA" id="ARBA00022692"/>
    </source>
</evidence>
<keyword evidence="7" id="KW-0934">Plastid</keyword>
<feature type="transmembrane region" description="Helical" evidence="6">
    <location>
        <begin position="367"/>
        <end position="389"/>
    </location>
</feature>
<dbReference type="Pfam" id="PF01098">
    <property type="entry name" value="FTSW_RODA_SPOVE"/>
    <property type="match status" value="2"/>
</dbReference>
<feature type="transmembrane region" description="Helical" evidence="6">
    <location>
        <begin position="201"/>
        <end position="234"/>
    </location>
</feature>
<dbReference type="InterPro" id="IPR011923">
    <property type="entry name" value="RodA/MrdB"/>
</dbReference>
<dbReference type="GO" id="GO:0008360">
    <property type="term" value="P:regulation of cell shape"/>
    <property type="evidence" value="ECO:0007669"/>
    <property type="project" value="UniProtKB-KW"/>
</dbReference>
<gene>
    <name evidence="7" type="ordered locus">PCC_0615</name>
</gene>
<feature type="transmembrane region" description="Helical" evidence="6">
    <location>
        <begin position="97"/>
        <end position="122"/>
    </location>
</feature>
<feature type="transmembrane region" description="Helical" evidence="6">
    <location>
        <begin position="243"/>
        <end position="262"/>
    </location>
</feature>
<evidence type="ECO:0000256" key="6">
    <source>
        <dbReference type="SAM" id="Phobius"/>
    </source>
</evidence>
<keyword evidence="4 6" id="KW-1133">Transmembrane helix</keyword>
<feature type="transmembrane region" description="Helical" evidence="6">
    <location>
        <begin position="336"/>
        <end position="355"/>
    </location>
</feature>
<feature type="transmembrane region" description="Helical" evidence="6">
    <location>
        <begin position="165"/>
        <end position="195"/>
    </location>
</feature>
<proteinExistence type="predicted"/>
<feature type="transmembrane region" description="Helical" evidence="6">
    <location>
        <begin position="62"/>
        <end position="85"/>
    </location>
</feature>
<reference evidence="7" key="2">
    <citation type="journal article" date="2008" name="Curr. Biol.">
        <title>Chromatophore genome sequence of Paulinella sheds light on acquisition of photosynthesis by eukaryotes.</title>
        <authorList>
            <person name="Nowack E.C.M."/>
            <person name="Melkonian M."/>
            <person name="Gloeckner G."/>
        </authorList>
    </citation>
    <scope>NUCLEOTIDE SEQUENCE [LARGE SCALE GENOMIC DNA]</scope>
</reference>
<dbReference type="RefSeq" id="YP_002049253.1">
    <property type="nucleotide sequence ID" value="NC_011087.1"/>
</dbReference>
<geneLocation type="organellar chromatophore" evidence="7"/>
<evidence type="ECO:0000256" key="1">
    <source>
        <dbReference type="ARBA" id="ARBA00004141"/>
    </source>
</evidence>
<comment type="subcellular location">
    <subcellularLocation>
        <location evidence="1">Membrane</location>
        <topology evidence="1">Multi-pass membrane protein</topology>
    </subcellularLocation>
</comment>
<feature type="transmembrane region" description="Helical" evidence="6">
    <location>
        <begin position="401"/>
        <end position="423"/>
    </location>
</feature>
<dbReference type="PANTHER" id="PTHR30474">
    <property type="entry name" value="CELL CYCLE PROTEIN"/>
    <property type="match status" value="1"/>
</dbReference>
<dbReference type="InterPro" id="IPR001182">
    <property type="entry name" value="FtsW/RodA"/>
</dbReference>
<dbReference type="NCBIfam" id="TIGR02210">
    <property type="entry name" value="rodA_shape"/>
    <property type="match status" value="1"/>
</dbReference>
<keyword evidence="2 6" id="KW-0812">Transmembrane</keyword>
<sequence length="432" mass="48502">MRRTRRPKMRLPFTLRKSWVREDRVYRRWFEGRKDVLIWSIPLTITSISGILIASTQRQAHYVFWLEHWTTALASLEIGLLLARVPLKRLQEKLNGLYIFTIASLIAVRLIGTSALGAQRWISIAGVHVQPSEFAKITVILTLASVLSDNRILRFTDILFPSATIAIPWLLVFIQPDLGTSLVFGAILVVMLFWAGMRIPWMVILISPLVTAILSALLPVTLAIWIPLCGFLAYRSLIWKRTALVLTIAVQIASFLAVPIIWMHGLKSYQRDRLILFMDPEKDPLGGGYHLLQSKIGIGSGQFFGTGFLKGDFTRLQFVPEQHTDFIFSALGEETGFIGSICLLICFGTLIWNLVEVARRARTDFESLMVIGVTAMLTFEIIVNINMTIGLGPITGIPLPWMSYGRCAMLVNFLSLGLCASVARRNQAPSSW</sequence>
<dbReference type="NCBIfam" id="NF037961">
    <property type="entry name" value="RodA_shape"/>
    <property type="match status" value="1"/>
</dbReference>
<feature type="transmembrane region" description="Helical" evidence="6">
    <location>
        <begin position="36"/>
        <end position="56"/>
    </location>
</feature>
<dbReference type="GO" id="GO:0015648">
    <property type="term" value="F:lipid-linked peptidoglycan transporter activity"/>
    <property type="evidence" value="ECO:0007669"/>
    <property type="project" value="TreeGrafter"/>
</dbReference>
<keyword evidence="3" id="KW-0133">Cell shape</keyword>
<accession>B1X524</accession>
<name>B1X524_PAUCH</name>
<dbReference type="GO" id="GO:0032153">
    <property type="term" value="C:cell division site"/>
    <property type="evidence" value="ECO:0007669"/>
    <property type="project" value="TreeGrafter"/>
</dbReference>
<dbReference type="GO" id="GO:0005886">
    <property type="term" value="C:plasma membrane"/>
    <property type="evidence" value="ECO:0007669"/>
    <property type="project" value="TreeGrafter"/>
</dbReference>
<evidence type="ECO:0000256" key="5">
    <source>
        <dbReference type="ARBA" id="ARBA00023136"/>
    </source>
</evidence>
<dbReference type="PANTHER" id="PTHR30474:SF1">
    <property type="entry name" value="PEPTIDOGLYCAN GLYCOSYLTRANSFERASE MRDB"/>
    <property type="match status" value="1"/>
</dbReference>
<keyword evidence="5 6" id="KW-0472">Membrane</keyword>
<organism evidence="7">
    <name type="scientific">Paulinella chromatophora</name>
    <dbReference type="NCBI Taxonomy" id="39717"/>
    <lineage>
        <taxon>Eukaryota</taxon>
        <taxon>Sar</taxon>
        <taxon>Rhizaria</taxon>
        <taxon>Cercozoa</taxon>
        <taxon>Imbricatea</taxon>
        <taxon>Silicofilosea</taxon>
        <taxon>Euglyphida</taxon>
        <taxon>Paulinellidae</taxon>
        <taxon>Paulinella</taxon>
    </lineage>
</organism>
<evidence type="ECO:0000256" key="4">
    <source>
        <dbReference type="ARBA" id="ARBA00022989"/>
    </source>
</evidence>
<reference evidence="7" key="1">
    <citation type="submission" date="2007-08" db="EMBL/GenBank/DDBJ databases">
        <authorList>
            <person name="Gloeckner G."/>
            <person name="Nowack E."/>
            <person name="Melkonian M."/>
        </authorList>
    </citation>
    <scope>NUCLEOTIDE SEQUENCE</scope>
</reference>
<dbReference type="GeneID" id="6481940"/>
<dbReference type="AlphaFoldDB" id="B1X524"/>
<protein>
    <submittedName>
        <fullName evidence="7">Uncharacterized protein</fullName>
    </submittedName>
</protein>
<dbReference type="EMBL" id="CP000815">
    <property type="protein sequence ID" value="ACB43043.1"/>
    <property type="molecule type" value="Genomic_DNA"/>
</dbReference>
<evidence type="ECO:0000313" key="7">
    <source>
        <dbReference type="EMBL" id="ACB43043.1"/>
    </source>
</evidence>
<dbReference type="GO" id="GO:0051301">
    <property type="term" value="P:cell division"/>
    <property type="evidence" value="ECO:0007669"/>
    <property type="project" value="InterPro"/>
</dbReference>
<evidence type="ECO:0000256" key="3">
    <source>
        <dbReference type="ARBA" id="ARBA00022960"/>
    </source>
</evidence>